<feature type="domain" description="RING-type" evidence="5">
    <location>
        <begin position="11"/>
        <end position="52"/>
    </location>
</feature>
<dbReference type="GeneTree" id="ENSGT00940000163220"/>
<keyword evidence="3" id="KW-0862">Zinc</keyword>
<dbReference type="InterPro" id="IPR037960">
    <property type="entry name" value="SPRY/PRY_RFPL"/>
</dbReference>
<dbReference type="InterPro" id="IPR050143">
    <property type="entry name" value="TRIM/RBCC"/>
</dbReference>
<name>A0A8C5Y2Z0_MICMU</name>
<feature type="domain" description="B30.2/SPRY" evidence="6">
    <location>
        <begin position="78"/>
        <end position="272"/>
    </location>
</feature>
<evidence type="ECO:0000256" key="2">
    <source>
        <dbReference type="ARBA" id="ARBA00022771"/>
    </source>
</evidence>
<dbReference type="PANTHER" id="PTHR24103">
    <property type="entry name" value="E3 UBIQUITIN-PROTEIN LIGASE TRIM"/>
    <property type="match status" value="1"/>
</dbReference>
<dbReference type="PROSITE" id="PS50188">
    <property type="entry name" value="B302_SPRY"/>
    <property type="match status" value="1"/>
</dbReference>
<sequence length="287" mass="32298">MAEHFKEASRCLTCLSYLNEPVHLICGYICCLQCLNSLQEEPHGEGLLCPLCPMVSQRSDIRAIPQLGELISKVKELEPQLRVILQMNPRMKKFQVDMTFDVDTANNHLLISDDLRNVCCGHSEQNREEHAERFQPSLCVLGSPRFTSGRHYWEVDVGTTREWDVGVCKESVNRKAKILLSSELGFWTVGLVDNQLYTASTTPFTGLWVRPRVRQMGIFLDMDVGTVSFYNLSDGSHIFTFTKIPTAEPLRPFFSPAGETDDDQGFLSICPVINPGIVSPPNYPARG</sequence>
<dbReference type="EMBL" id="ABDC03026908">
    <property type="status" value="NOT_ANNOTATED_CDS"/>
    <property type="molecule type" value="Genomic_DNA"/>
</dbReference>
<reference evidence="7" key="2">
    <citation type="submission" date="2025-08" db="UniProtKB">
        <authorList>
            <consortium name="Ensembl"/>
        </authorList>
    </citation>
    <scope>IDENTIFICATION</scope>
</reference>
<dbReference type="SMART" id="SM00449">
    <property type="entry name" value="SPRY"/>
    <property type="match status" value="1"/>
</dbReference>
<dbReference type="GO" id="GO:0008270">
    <property type="term" value="F:zinc ion binding"/>
    <property type="evidence" value="ECO:0007669"/>
    <property type="project" value="UniProtKB-KW"/>
</dbReference>
<dbReference type="Ensembl" id="ENSMICT00000069927.1">
    <property type="protein sequence ID" value="ENSMICP00000044486.1"/>
    <property type="gene ID" value="ENSMICG00000043184.1"/>
</dbReference>
<dbReference type="PROSITE" id="PS50089">
    <property type="entry name" value="ZF_RING_2"/>
    <property type="match status" value="1"/>
</dbReference>
<dbReference type="SUPFAM" id="SSF49899">
    <property type="entry name" value="Concanavalin A-like lectins/glucanases"/>
    <property type="match status" value="1"/>
</dbReference>
<dbReference type="InterPro" id="IPR006574">
    <property type="entry name" value="PRY"/>
</dbReference>
<proteinExistence type="predicted"/>
<dbReference type="Gene3D" id="3.30.40.10">
    <property type="entry name" value="Zinc/RING finger domain, C3HC4 (zinc finger)"/>
    <property type="match status" value="1"/>
</dbReference>
<dbReference type="Gene3D" id="2.60.120.920">
    <property type="match status" value="1"/>
</dbReference>
<accession>A0A8C5Y2Z0</accession>
<dbReference type="InterPro" id="IPR013083">
    <property type="entry name" value="Znf_RING/FYVE/PHD"/>
</dbReference>
<evidence type="ECO:0000256" key="4">
    <source>
        <dbReference type="PROSITE-ProRule" id="PRU00175"/>
    </source>
</evidence>
<dbReference type="Pfam" id="PF13765">
    <property type="entry name" value="PRY"/>
    <property type="match status" value="1"/>
</dbReference>
<dbReference type="InterPro" id="IPR003879">
    <property type="entry name" value="Butyrophylin_SPRY"/>
</dbReference>
<dbReference type="PRINTS" id="PR01407">
    <property type="entry name" value="BUTYPHLNCDUF"/>
</dbReference>
<evidence type="ECO:0000313" key="8">
    <source>
        <dbReference type="Proteomes" id="UP000694394"/>
    </source>
</evidence>
<evidence type="ECO:0000313" key="7">
    <source>
        <dbReference type="Ensembl" id="ENSMICP00000044486.1"/>
    </source>
</evidence>
<evidence type="ECO:0000259" key="6">
    <source>
        <dbReference type="PROSITE" id="PS50188"/>
    </source>
</evidence>
<keyword evidence="2 4" id="KW-0863">Zinc-finger</keyword>
<dbReference type="InterPro" id="IPR001870">
    <property type="entry name" value="B30.2/SPRY"/>
</dbReference>
<dbReference type="Pfam" id="PF00622">
    <property type="entry name" value="SPRY"/>
    <property type="match status" value="1"/>
</dbReference>
<evidence type="ECO:0000256" key="3">
    <source>
        <dbReference type="ARBA" id="ARBA00022833"/>
    </source>
</evidence>
<evidence type="ECO:0000256" key="1">
    <source>
        <dbReference type="ARBA" id="ARBA00022723"/>
    </source>
</evidence>
<dbReference type="Pfam" id="PF11002">
    <property type="entry name" value="RDM"/>
    <property type="match status" value="1"/>
</dbReference>
<dbReference type="InterPro" id="IPR001841">
    <property type="entry name" value="Znf_RING"/>
</dbReference>
<dbReference type="FunFam" id="2.60.120.920:FF:000040">
    <property type="entry name" value="Ret finger protein-like 4A"/>
    <property type="match status" value="1"/>
</dbReference>
<reference evidence="7" key="1">
    <citation type="submission" date="2016-12" db="EMBL/GenBank/DDBJ databases">
        <title>Mouse lemur reference genome and diversity panel.</title>
        <authorList>
            <person name="Harris R."/>
            <person name="Larsen P."/>
            <person name="Liu Y."/>
            <person name="Hughes D.S."/>
            <person name="Murali S."/>
            <person name="Raveendran M."/>
            <person name="Korchina V."/>
            <person name="Wang M."/>
            <person name="Jhangiani S."/>
            <person name="Bandaranaike D."/>
            <person name="Bellair M."/>
            <person name="Blankenburg K."/>
            <person name="Chao H."/>
            <person name="Dahdouli M."/>
            <person name="Dinh H."/>
            <person name="Doddapaneni H."/>
            <person name="English A."/>
            <person name="Firestine M."/>
            <person name="Gnanaolivu R."/>
            <person name="Gross S."/>
            <person name="Hernandez B."/>
            <person name="Javaid M."/>
            <person name="Jayaseelan J."/>
            <person name="Jones J."/>
            <person name="Khan Z."/>
            <person name="Kovar C."/>
            <person name="Kurapati P."/>
            <person name="Le B."/>
            <person name="Lee S."/>
            <person name="Li M."/>
            <person name="Mathew T."/>
            <person name="Narasimhan A."/>
            <person name="Ngo D."/>
            <person name="Nguyen L."/>
            <person name="Okwuonu G."/>
            <person name="Ongeri F."/>
            <person name="Osuji N."/>
            <person name="Pu L.-L."/>
            <person name="Puazo M."/>
            <person name="Quiroz J."/>
            <person name="Raj R."/>
            <person name="Rajbhandari K."/>
            <person name="Reid J.G."/>
            <person name="Santibanez J."/>
            <person name="Sexton D."/>
            <person name="Skinner E."/>
            <person name="Vee V."/>
            <person name="Weissenberger G."/>
            <person name="Wu Y."/>
            <person name="Xin Y."/>
            <person name="Han Y."/>
            <person name="Campbell C."/>
            <person name="Brown A."/>
            <person name="Sullivan B."/>
            <person name="Shelton J."/>
            <person name="Brown S."/>
            <person name="Dudchenko O."/>
            <person name="Machol I."/>
            <person name="Durand N."/>
            <person name="Shamim M."/>
            <person name="Lieberman A."/>
            <person name="Muzny D.M."/>
            <person name="Richards S."/>
            <person name="Yoder A."/>
            <person name="Worley K.C."/>
            <person name="Rogers J."/>
            <person name="Gibbs R.A."/>
        </authorList>
    </citation>
    <scope>NUCLEOTIDE SEQUENCE [LARGE SCALE GENOMIC DNA]</scope>
</reference>
<dbReference type="SMART" id="SM00589">
    <property type="entry name" value="PRY"/>
    <property type="match status" value="1"/>
</dbReference>
<dbReference type="AlphaFoldDB" id="A0A8C5Y2Z0"/>
<dbReference type="GO" id="GO:0005737">
    <property type="term" value="C:cytoplasm"/>
    <property type="evidence" value="ECO:0007669"/>
    <property type="project" value="UniProtKB-ARBA"/>
</dbReference>
<dbReference type="SUPFAM" id="SSF57850">
    <property type="entry name" value="RING/U-box"/>
    <property type="match status" value="1"/>
</dbReference>
<keyword evidence="8" id="KW-1185">Reference proteome</keyword>
<reference evidence="7" key="3">
    <citation type="submission" date="2025-09" db="UniProtKB">
        <authorList>
            <consortium name="Ensembl"/>
        </authorList>
    </citation>
    <scope>IDENTIFICATION</scope>
</reference>
<dbReference type="Pfam" id="PF15227">
    <property type="entry name" value="zf-C3HC4_4"/>
    <property type="match status" value="1"/>
</dbReference>
<evidence type="ECO:0008006" key="9">
    <source>
        <dbReference type="Google" id="ProtNLM"/>
    </source>
</evidence>
<keyword evidence="1" id="KW-0479">Metal-binding</keyword>
<organism evidence="7 8">
    <name type="scientific">Microcebus murinus</name>
    <name type="common">Gray mouse lemur</name>
    <name type="synonym">Lemur murinus</name>
    <dbReference type="NCBI Taxonomy" id="30608"/>
    <lineage>
        <taxon>Eukaryota</taxon>
        <taxon>Metazoa</taxon>
        <taxon>Chordata</taxon>
        <taxon>Craniata</taxon>
        <taxon>Vertebrata</taxon>
        <taxon>Euteleostomi</taxon>
        <taxon>Mammalia</taxon>
        <taxon>Eutheria</taxon>
        <taxon>Euarchontoglires</taxon>
        <taxon>Primates</taxon>
        <taxon>Strepsirrhini</taxon>
        <taxon>Lemuriformes</taxon>
        <taxon>Cheirogaleidae</taxon>
        <taxon>Microcebus</taxon>
    </lineage>
</organism>
<dbReference type="CDD" id="cd15821">
    <property type="entry name" value="SPRY_PRY_RFPL"/>
    <property type="match status" value="1"/>
</dbReference>
<evidence type="ECO:0000259" key="5">
    <source>
        <dbReference type="PROSITE" id="PS50089"/>
    </source>
</evidence>
<dbReference type="InterPro" id="IPR022723">
    <property type="entry name" value="RDM_domain_RFPL"/>
</dbReference>
<dbReference type="InterPro" id="IPR043136">
    <property type="entry name" value="B30.2/SPRY_sf"/>
</dbReference>
<dbReference type="Proteomes" id="UP000694394">
    <property type="component" value="Chromosome 22"/>
</dbReference>
<dbReference type="InterPro" id="IPR003877">
    <property type="entry name" value="SPRY_dom"/>
</dbReference>
<protein>
    <recommendedName>
        <fullName evidence="9">Ret finger protein-like 4A</fullName>
    </recommendedName>
</protein>
<dbReference type="InterPro" id="IPR013320">
    <property type="entry name" value="ConA-like_dom_sf"/>
</dbReference>